<accession>A0ABN3A9E7</accession>
<evidence type="ECO:0000256" key="1">
    <source>
        <dbReference type="SAM" id="Phobius"/>
    </source>
</evidence>
<feature type="transmembrane region" description="Helical" evidence="1">
    <location>
        <begin position="44"/>
        <end position="67"/>
    </location>
</feature>
<keyword evidence="1" id="KW-0812">Transmembrane</keyword>
<dbReference type="Proteomes" id="UP001501771">
    <property type="component" value="Unassembled WGS sequence"/>
</dbReference>
<sequence>MSNQVSPLVQRRDRSWRDFAAGAVGAAIVLLLGCGVLAPRSAELAALGQTVIGIGLAVAAVGAVLCAARTTRAVGAGVVTGVVVGVAVAWSALIAYVGLLMR</sequence>
<name>A0ABN3A9E7_9ACTN</name>
<protein>
    <recommendedName>
        <fullName evidence="4">DUF4190 domain-containing protein</fullName>
    </recommendedName>
</protein>
<keyword evidence="3" id="KW-1185">Reference proteome</keyword>
<dbReference type="EMBL" id="BAAAQR010000019">
    <property type="protein sequence ID" value="GAA2156346.1"/>
    <property type="molecule type" value="Genomic_DNA"/>
</dbReference>
<keyword evidence="1" id="KW-0472">Membrane</keyword>
<proteinExistence type="predicted"/>
<evidence type="ECO:0000313" key="2">
    <source>
        <dbReference type="EMBL" id="GAA2156346.1"/>
    </source>
</evidence>
<feature type="transmembrane region" description="Helical" evidence="1">
    <location>
        <begin position="20"/>
        <end position="38"/>
    </location>
</feature>
<organism evidence="2 3">
    <name type="scientific">Nocardioides koreensis</name>
    <dbReference type="NCBI Taxonomy" id="433651"/>
    <lineage>
        <taxon>Bacteria</taxon>
        <taxon>Bacillati</taxon>
        <taxon>Actinomycetota</taxon>
        <taxon>Actinomycetes</taxon>
        <taxon>Propionibacteriales</taxon>
        <taxon>Nocardioidaceae</taxon>
        <taxon>Nocardioides</taxon>
    </lineage>
</organism>
<reference evidence="2 3" key="1">
    <citation type="journal article" date="2019" name="Int. J. Syst. Evol. Microbiol.">
        <title>The Global Catalogue of Microorganisms (GCM) 10K type strain sequencing project: providing services to taxonomists for standard genome sequencing and annotation.</title>
        <authorList>
            <consortium name="The Broad Institute Genomics Platform"/>
            <consortium name="The Broad Institute Genome Sequencing Center for Infectious Disease"/>
            <person name="Wu L."/>
            <person name="Ma J."/>
        </authorList>
    </citation>
    <scope>NUCLEOTIDE SEQUENCE [LARGE SCALE GENOMIC DNA]</scope>
    <source>
        <strain evidence="2 3">JCM 16022</strain>
    </source>
</reference>
<gene>
    <name evidence="2" type="ORF">GCM10009844_44540</name>
</gene>
<keyword evidence="1" id="KW-1133">Transmembrane helix</keyword>
<comment type="caution">
    <text evidence="2">The sequence shown here is derived from an EMBL/GenBank/DDBJ whole genome shotgun (WGS) entry which is preliminary data.</text>
</comment>
<evidence type="ECO:0008006" key="4">
    <source>
        <dbReference type="Google" id="ProtNLM"/>
    </source>
</evidence>
<evidence type="ECO:0000313" key="3">
    <source>
        <dbReference type="Proteomes" id="UP001501771"/>
    </source>
</evidence>
<feature type="transmembrane region" description="Helical" evidence="1">
    <location>
        <begin position="74"/>
        <end position="99"/>
    </location>
</feature>